<dbReference type="PANTHER" id="PTHR46847">
    <property type="entry name" value="D-ALLOSE-BINDING PERIPLASMIC PROTEIN-RELATED"/>
    <property type="match status" value="1"/>
</dbReference>
<protein>
    <submittedName>
        <fullName evidence="5">Unannotated protein</fullName>
    </submittedName>
</protein>
<dbReference type="PROSITE" id="PS51318">
    <property type="entry name" value="TAT"/>
    <property type="match status" value="1"/>
</dbReference>
<dbReference type="Pfam" id="PF13407">
    <property type="entry name" value="Peripla_BP_4"/>
    <property type="match status" value="1"/>
</dbReference>
<feature type="domain" description="Periplasmic binding protein" evidence="4">
    <location>
        <begin position="66"/>
        <end position="335"/>
    </location>
</feature>
<evidence type="ECO:0000256" key="3">
    <source>
        <dbReference type="ARBA" id="ARBA00022729"/>
    </source>
</evidence>
<dbReference type="GO" id="GO:0030246">
    <property type="term" value="F:carbohydrate binding"/>
    <property type="evidence" value="ECO:0007669"/>
    <property type="project" value="UniProtKB-ARBA"/>
</dbReference>
<proteinExistence type="inferred from homology"/>
<sequence>MEEKVGIGRDTDFSRRSILRTSALAGAGIGAAQLLGASPAVALGGTANAKLDKAIKDMVKGRTIKVGFTPPVLSENFTQIESAAWRKMAEFEKRFGVKWVWERQAPVGDFNAVQGTLGIVQSWISRRFDAIAVCTGANFATVQDLYKTANSKGLKVFQFNQPAELYPESDLETVSNIGYDNRWQSGYLAGTYLAKALGGKGKILQIWGPSGSDWTRGRRIGFDKALKENPGIKVVGEADGGYVRDKGFTAAQDLLTKYPDVNAIYGENEEMALGASQAIDAAGLKHWNGKTGILTIGADGLISGFKKIAEGKLTATVDIGGIDQGQNLIETIFATVALGQTVTQIVNNPTQVVDKSNYKWHQAYAQWALDTPRKYGK</sequence>
<gene>
    <name evidence="5" type="ORF">UFOPK3820_00362</name>
</gene>
<dbReference type="CDD" id="cd01536">
    <property type="entry name" value="PBP1_ABC_sugar_binding-like"/>
    <property type="match status" value="1"/>
</dbReference>
<organism evidence="5">
    <name type="scientific">freshwater metagenome</name>
    <dbReference type="NCBI Taxonomy" id="449393"/>
    <lineage>
        <taxon>unclassified sequences</taxon>
        <taxon>metagenomes</taxon>
        <taxon>ecological metagenomes</taxon>
    </lineage>
</organism>
<name>A0A6J5YZ09_9ZZZZ</name>
<dbReference type="GO" id="GO:0030313">
    <property type="term" value="C:cell envelope"/>
    <property type="evidence" value="ECO:0007669"/>
    <property type="project" value="UniProtKB-SubCell"/>
</dbReference>
<dbReference type="PANTHER" id="PTHR46847:SF1">
    <property type="entry name" value="D-ALLOSE-BINDING PERIPLASMIC PROTEIN-RELATED"/>
    <property type="match status" value="1"/>
</dbReference>
<evidence type="ECO:0000256" key="1">
    <source>
        <dbReference type="ARBA" id="ARBA00004196"/>
    </source>
</evidence>
<keyword evidence="3" id="KW-0732">Signal</keyword>
<dbReference type="SUPFAM" id="SSF53822">
    <property type="entry name" value="Periplasmic binding protein-like I"/>
    <property type="match status" value="1"/>
</dbReference>
<evidence type="ECO:0000259" key="4">
    <source>
        <dbReference type="Pfam" id="PF13407"/>
    </source>
</evidence>
<evidence type="ECO:0000313" key="5">
    <source>
        <dbReference type="EMBL" id="CAB4333190.1"/>
    </source>
</evidence>
<dbReference type="InterPro" id="IPR006311">
    <property type="entry name" value="TAT_signal"/>
</dbReference>
<dbReference type="EMBL" id="CAESAB010000008">
    <property type="protein sequence ID" value="CAB4333190.1"/>
    <property type="molecule type" value="Genomic_DNA"/>
</dbReference>
<dbReference type="Gene3D" id="3.40.50.2300">
    <property type="match status" value="2"/>
</dbReference>
<accession>A0A6J5YZ09</accession>
<comment type="subcellular location">
    <subcellularLocation>
        <location evidence="1">Cell envelope</location>
    </subcellularLocation>
</comment>
<comment type="similarity">
    <text evidence="2">Belongs to the bacterial solute-binding protein 2 family.</text>
</comment>
<evidence type="ECO:0000256" key="2">
    <source>
        <dbReference type="ARBA" id="ARBA00007639"/>
    </source>
</evidence>
<reference evidence="5" key="1">
    <citation type="submission" date="2020-05" db="EMBL/GenBank/DDBJ databases">
        <authorList>
            <person name="Chiriac C."/>
            <person name="Salcher M."/>
            <person name="Ghai R."/>
            <person name="Kavagutti S V."/>
        </authorList>
    </citation>
    <scope>NUCLEOTIDE SEQUENCE</scope>
</reference>
<dbReference type="InterPro" id="IPR028082">
    <property type="entry name" value="Peripla_BP_I"/>
</dbReference>
<dbReference type="InterPro" id="IPR025997">
    <property type="entry name" value="SBP_2_dom"/>
</dbReference>
<dbReference type="AlphaFoldDB" id="A0A6J5YZ09"/>